<gene>
    <name evidence="1" type="ORF">MNBD_UNCLBAC01-2070</name>
</gene>
<accession>A0A3B1DJE4</accession>
<proteinExistence type="predicted"/>
<sequence length="79" mass="8937">MQATIEIPDTVKQLGVDNKYIQETVAALLYYRGKLSEKDACDMIHVSRRQFEEDILPKFGLSVTGGTDEDVAFEVDIDR</sequence>
<dbReference type="EMBL" id="UOGJ01000029">
    <property type="protein sequence ID" value="VAX35100.1"/>
    <property type="molecule type" value="Genomic_DNA"/>
</dbReference>
<name>A0A3B1DJE4_9ZZZZ</name>
<reference evidence="1" key="1">
    <citation type="submission" date="2018-06" db="EMBL/GenBank/DDBJ databases">
        <authorList>
            <person name="Zhirakovskaya E."/>
        </authorList>
    </citation>
    <scope>NUCLEOTIDE SEQUENCE</scope>
</reference>
<organism evidence="1">
    <name type="scientific">hydrothermal vent metagenome</name>
    <dbReference type="NCBI Taxonomy" id="652676"/>
    <lineage>
        <taxon>unclassified sequences</taxon>
        <taxon>metagenomes</taxon>
        <taxon>ecological metagenomes</taxon>
    </lineage>
</organism>
<protein>
    <submittedName>
        <fullName evidence="1">Uncharacterized protein</fullName>
    </submittedName>
</protein>
<dbReference type="AlphaFoldDB" id="A0A3B1DJE4"/>
<evidence type="ECO:0000313" key="1">
    <source>
        <dbReference type="EMBL" id="VAX35100.1"/>
    </source>
</evidence>